<evidence type="ECO:0000313" key="3">
    <source>
        <dbReference type="EMBL" id="RVT93993.1"/>
    </source>
</evidence>
<dbReference type="OrthoDB" id="7205329at2"/>
<feature type="compositionally biased region" description="Basic and acidic residues" evidence="1">
    <location>
        <begin position="28"/>
        <end position="47"/>
    </location>
</feature>
<dbReference type="AlphaFoldDB" id="A0A437M8Q7"/>
<accession>A0A437M8Q7</accession>
<dbReference type="GO" id="GO:0004386">
    <property type="term" value="F:helicase activity"/>
    <property type="evidence" value="ECO:0007669"/>
    <property type="project" value="UniProtKB-KW"/>
</dbReference>
<organism evidence="3 4">
    <name type="scientific">Sphingomonas crocodyli</name>
    <dbReference type="NCBI Taxonomy" id="1979270"/>
    <lineage>
        <taxon>Bacteria</taxon>
        <taxon>Pseudomonadati</taxon>
        <taxon>Pseudomonadota</taxon>
        <taxon>Alphaproteobacteria</taxon>
        <taxon>Sphingomonadales</taxon>
        <taxon>Sphingomonadaceae</taxon>
        <taxon>Sphingomonas</taxon>
    </lineage>
</organism>
<feature type="signal peptide" evidence="2">
    <location>
        <begin position="1"/>
        <end position="25"/>
    </location>
</feature>
<dbReference type="Proteomes" id="UP000282971">
    <property type="component" value="Unassembled WGS sequence"/>
</dbReference>
<evidence type="ECO:0000256" key="1">
    <source>
        <dbReference type="SAM" id="MobiDB-lite"/>
    </source>
</evidence>
<dbReference type="Gene3D" id="3.10.450.160">
    <property type="entry name" value="inner membrane protein cigr"/>
    <property type="match status" value="1"/>
</dbReference>
<dbReference type="Pfam" id="PF11776">
    <property type="entry name" value="RcnB"/>
    <property type="match status" value="1"/>
</dbReference>
<dbReference type="RefSeq" id="WP_127743164.1">
    <property type="nucleotide sequence ID" value="NZ_SACN01000001.1"/>
</dbReference>
<dbReference type="EMBL" id="SACN01000001">
    <property type="protein sequence ID" value="RVT93993.1"/>
    <property type="molecule type" value="Genomic_DNA"/>
</dbReference>
<proteinExistence type="predicted"/>
<feature type="compositionally biased region" description="Basic and acidic residues" evidence="1">
    <location>
        <begin position="57"/>
        <end position="66"/>
    </location>
</feature>
<feature type="region of interest" description="Disordered" evidence="1">
    <location>
        <begin position="26"/>
        <end position="123"/>
    </location>
</feature>
<keyword evidence="4" id="KW-1185">Reference proteome</keyword>
<evidence type="ECO:0000313" key="4">
    <source>
        <dbReference type="Proteomes" id="UP000282971"/>
    </source>
</evidence>
<gene>
    <name evidence="3" type="ORF">EOD43_09085</name>
</gene>
<reference evidence="3 4" key="1">
    <citation type="submission" date="2019-01" db="EMBL/GenBank/DDBJ databases">
        <authorList>
            <person name="Chen W.-M."/>
        </authorList>
    </citation>
    <scope>NUCLEOTIDE SEQUENCE [LARGE SCALE GENOMIC DNA]</scope>
    <source>
        <strain evidence="3 4">CCP-7</strain>
    </source>
</reference>
<keyword evidence="3" id="KW-0378">Hydrolase</keyword>
<sequence>MRTVSKGLMGLLLASAAFAPVAAQAQEARMDRPGRGDGGGRDFRDRGGAQQMGTRDFAQEREERARLNPQEPSREFQPPRQDRPTPPTPAPQDRRDFRQGQIDRNQLEQQRANDRRDFRNDRRDDRQDFRADRRDWNDRRDWGRNDRRDWSRDWRSDRRYAWQDYRRDNRSIYRVPRYVGPRGYAYSYRRWSPGFRIDPWFYGNSYWINDPWGYRLPPAYGPYRWVRYYDDVILVDIQTGIVRDIIYDFFWR</sequence>
<feature type="chain" id="PRO_5019061588" evidence="2">
    <location>
        <begin position="26"/>
        <end position="252"/>
    </location>
</feature>
<protein>
    <submittedName>
        <fullName evidence="3">ATP-dependent RNA helicase</fullName>
    </submittedName>
</protein>
<keyword evidence="3" id="KW-0347">Helicase</keyword>
<feature type="compositionally biased region" description="Basic and acidic residues" evidence="1">
    <location>
        <begin position="111"/>
        <end position="123"/>
    </location>
</feature>
<keyword evidence="3" id="KW-0067">ATP-binding</keyword>
<keyword evidence="2" id="KW-0732">Signal</keyword>
<dbReference type="InterPro" id="IPR024572">
    <property type="entry name" value="RcnB"/>
</dbReference>
<evidence type="ECO:0000256" key="2">
    <source>
        <dbReference type="SAM" id="SignalP"/>
    </source>
</evidence>
<keyword evidence="3" id="KW-0547">Nucleotide-binding</keyword>
<name>A0A437M8Q7_9SPHN</name>
<comment type="caution">
    <text evidence="3">The sequence shown here is derived from an EMBL/GenBank/DDBJ whole genome shotgun (WGS) entry which is preliminary data.</text>
</comment>